<dbReference type="Pfam" id="PF00724">
    <property type="entry name" value="Oxidored_FMN"/>
    <property type="match status" value="1"/>
</dbReference>
<dbReference type="EMBL" id="AHHD01000229">
    <property type="protein sequence ID" value="EKG17706.1"/>
    <property type="molecule type" value="Genomic_DNA"/>
</dbReference>
<reference evidence="2 3" key="1">
    <citation type="journal article" date="2012" name="BMC Genomics">
        <title>Tools to kill: Genome of one of the most destructive plant pathogenic fungi Macrophomina phaseolina.</title>
        <authorList>
            <person name="Islam M.S."/>
            <person name="Haque M.S."/>
            <person name="Islam M.M."/>
            <person name="Emdad E.M."/>
            <person name="Halim A."/>
            <person name="Hossen Q.M.M."/>
            <person name="Hossain M.Z."/>
            <person name="Ahmed B."/>
            <person name="Rahim S."/>
            <person name="Rahman M.S."/>
            <person name="Alam M.M."/>
            <person name="Hou S."/>
            <person name="Wan X."/>
            <person name="Saito J.A."/>
            <person name="Alam M."/>
        </authorList>
    </citation>
    <scope>NUCLEOTIDE SEQUENCE [LARGE SCALE GENOMIC DNA]</scope>
    <source>
        <strain evidence="2 3">MS6</strain>
    </source>
</reference>
<dbReference type="InParanoid" id="K2R5P9"/>
<evidence type="ECO:0000313" key="3">
    <source>
        <dbReference type="Proteomes" id="UP000007129"/>
    </source>
</evidence>
<dbReference type="OrthoDB" id="276546at2759"/>
<dbReference type="eggNOG" id="KOG0134">
    <property type="taxonomic scope" value="Eukaryota"/>
</dbReference>
<dbReference type="HOGENOM" id="CLU_012153_7_0_1"/>
<dbReference type="SUPFAM" id="SSF51395">
    <property type="entry name" value="FMN-linked oxidoreductases"/>
    <property type="match status" value="1"/>
</dbReference>
<protein>
    <submittedName>
        <fullName evidence="2">NADH:flavin oxidoreductase/NADH oxidase</fullName>
    </submittedName>
</protein>
<gene>
    <name evidence="2" type="ORF">MPH_05155</name>
</gene>
<evidence type="ECO:0000259" key="1">
    <source>
        <dbReference type="Pfam" id="PF00724"/>
    </source>
</evidence>
<dbReference type="VEuPathDB" id="FungiDB:MPH_05155"/>
<dbReference type="Proteomes" id="UP000007129">
    <property type="component" value="Unassembled WGS sequence"/>
</dbReference>
<dbReference type="InterPro" id="IPR001155">
    <property type="entry name" value="OxRdtase_FMN_N"/>
</dbReference>
<proteinExistence type="predicted"/>
<dbReference type="FunCoup" id="K2R5P9">
    <property type="interactions" value="766"/>
</dbReference>
<organism evidence="2 3">
    <name type="scientific">Macrophomina phaseolina (strain MS6)</name>
    <name type="common">Charcoal rot fungus</name>
    <dbReference type="NCBI Taxonomy" id="1126212"/>
    <lineage>
        <taxon>Eukaryota</taxon>
        <taxon>Fungi</taxon>
        <taxon>Dikarya</taxon>
        <taxon>Ascomycota</taxon>
        <taxon>Pezizomycotina</taxon>
        <taxon>Dothideomycetes</taxon>
        <taxon>Dothideomycetes incertae sedis</taxon>
        <taxon>Botryosphaeriales</taxon>
        <taxon>Botryosphaeriaceae</taxon>
        <taxon>Macrophomina</taxon>
    </lineage>
</organism>
<accession>K2R5P9</accession>
<dbReference type="PANTHER" id="PTHR22893">
    <property type="entry name" value="NADH OXIDOREDUCTASE-RELATED"/>
    <property type="match status" value="1"/>
</dbReference>
<feature type="domain" description="NADH:flavin oxidoreductase/NADH oxidase N-terminal" evidence="1">
    <location>
        <begin position="6"/>
        <end position="207"/>
    </location>
</feature>
<dbReference type="Gene3D" id="3.20.20.70">
    <property type="entry name" value="Aldolase class I"/>
    <property type="match status" value="1"/>
</dbReference>
<name>K2R5P9_MACPH</name>
<dbReference type="GO" id="GO:0003959">
    <property type="term" value="F:NADPH dehydrogenase activity"/>
    <property type="evidence" value="ECO:0007669"/>
    <property type="project" value="TreeGrafter"/>
</dbReference>
<dbReference type="GO" id="GO:0010181">
    <property type="term" value="F:FMN binding"/>
    <property type="evidence" value="ECO:0007669"/>
    <property type="project" value="InterPro"/>
</dbReference>
<dbReference type="AlphaFoldDB" id="K2R5P9"/>
<dbReference type="InterPro" id="IPR045247">
    <property type="entry name" value="Oye-like"/>
</dbReference>
<dbReference type="STRING" id="1126212.K2R5P9"/>
<sequence>MEEGAQVPREMTEEEILDCIHDFGVAARNAIEAGFDGVEIHGANGYLVDQFLQDTCNKRADAWGGNVEKRAKFALEVTKNVVEAAGPNKVGIRLSPFSTFQGMRMQDPVPQFTHLIERLRDMKLAYLHVVESRVNNIQDVEKTEGIEFALEAWGKDKPVLVAGGFKPDSAKKAVDEEYKEWDVGVVFGRYFVSTPDLVYRLEKGLEPNPYDRSTFYTPMTKKGYLDYPFSEEFWRSRTNE</sequence>
<dbReference type="InterPro" id="IPR013785">
    <property type="entry name" value="Aldolase_TIM"/>
</dbReference>
<dbReference type="PANTHER" id="PTHR22893:SF91">
    <property type="entry name" value="NADPH DEHYDROGENASE 2-RELATED"/>
    <property type="match status" value="1"/>
</dbReference>
<evidence type="ECO:0000313" key="2">
    <source>
        <dbReference type="EMBL" id="EKG17706.1"/>
    </source>
</evidence>
<comment type="caution">
    <text evidence="2">The sequence shown here is derived from an EMBL/GenBank/DDBJ whole genome shotgun (WGS) entry which is preliminary data.</text>
</comment>